<dbReference type="CDD" id="cd00229">
    <property type="entry name" value="SGNH_hydrolase"/>
    <property type="match status" value="1"/>
</dbReference>
<gene>
    <name evidence="2" type="ORF">MGAL_10B033256</name>
</gene>
<dbReference type="EMBL" id="UYJE01006007">
    <property type="protein sequence ID" value="VDI42374.1"/>
    <property type="molecule type" value="Genomic_DNA"/>
</dbReference>
<evidence type="ECO:0000313" key="2">
    <source>
        <dbReference type="EMBL" id="VDI42374.1"/>
    </source>
</evidence>
<comment type="caution">
    <text evidence="2">The sequence shown here is derived from an EMBL/GenBank/DDBJ whole genome shotgun (WGS) entry which is preliminary data.</text>
</comment>
<feature type="region of interest" description="Disordered" evidence="1">
    <location>
        <begin position="1"/>
        <end position="26"/>
    </location>
</feature>
<proteinExistence type="predicted"/>
<dbReference type="OrthoDB" id="5982747at2759"/>
<evidence type="ECO:0000256" key="1">
    <source>
        <dbReference type="SAM" id="MobiDB-lite"/>
    </source>
</evidence>
<evidence type="ECO:0000313" key="3">
    <source>
        <dbReference type="Proteomes" id="UP000596742"/>
    </source>
</evidence>
<dbReference type="Proteomes" id="UP000596742">
    <property type="component" value="Unassembled WGS sequence"/>
</dbReference>
<protein>
    <recommendedName>
        <fullName evidence="4">SGNH hydrolase-type esterase domain-containing protein</fullName>
    </recommendedName>
</protein>
<reference evidence="2" key="1">
    <citation type="submission" date="2018-11" db="EMBL/GenBank/DDBJ databases">
        <authorList>
            <person name="Alioto T."/>
            <person name="Alioto T."/>
        </authorList>
    </citation>
    <scope>NUCLEOTIDE SEQUENCE</scope>
</reference>
<feature type="region of interest" description="Disordered" evidence="1">
    <location>
        <begin position="201"/>
        <end position="242"/>
    </location>
</feature>
<accession>A0A8B6F3I9</accession>
<dbReference type="AlphaFoldDB" id="A0A8B6F3I9"/>
<organism evidence="2 3">
    <name type="scientific">Mytilus galloprovincialis</name>
    <name type="common">Mediterranean mussel</name>
    <dbReference type="NCBI Taxonomy" id="29158"/>
    <lineage>
        <taxon>Eukaryota</taxon>
        <taxon>Metazoa</taxon>
        <taxon>Spiralia</taxon>
        <taxon>Lophotrochozoa</taxon>
        <taxon>Mollusca</taxon>
        <taxon>Bivalvia</taxon>
        <taxon>Autobranchia</taxon>
        <taxon>Pteriomorphia</taxon>
        <taxon>Mytilida</taxon>
        <taxon>Mytiloidea</taxon>
        <taxon>Mytilidae</taxon>
        <taxon>Mytilinae</taxon>
        <taxon>Mytilus</taxon>
    </lineage>
</organism>
<evidence type="ECO:0008006" key="4">
    <source>
        <dbReference type="Google" id="ProtNLM"/>
    </source>
</evidence>
<name>A0A8B6F3I9_MYTGA</name>
<dbReference type="SUPFAM" id="SSF52266">
    <property type="entry name" value="SGNH hydrolase"/>
    <property type="match status" value="1"/>
</dbReference>
<sequence length="242" mass="27910">MYLPTQQQNEQHFANGSFNNEGKSNKPTALFIGTSNTDRINENKLSTAVDITKTTAYTLDEAYEVISTAQCSPDVVIIHSLTNDVKNNNPNECMDKLQMVVESISSKWKEAKTIVSLTTPRLDNRLHRLNSEIIDGLVKRRYLDNKDVYVSDNSNMWHGQVSIQQLLNEDKFHLSERGTSMLASNIKNALHTVLGIKVQQRNNRYSRSTDRARQQYRPQHRQSFNNYHDHNEQNRVKFKRTG</sequence>
<dbReference type="Gene3D" id="3.40.50.1110">
    <property type="entry name" value="SGNH hydrolase"/>
    <property type="match status" value="1"/>
</dbReference>
<keyword evidence="3" id="KW-1185">Reference proteome</keyword>
<dbReference type="InterPro" id="IPR036514">
    <property type="entry name" value="SGNH_hydro_sf"/>
</dbReference>